<sequence length="80" mass="8258">MQKPDPRPAGIVALTLIVATGVGRLLHAVGWPPAAIGAYATLILAAGIAVAILLSDPTLTAAALRPGRVQRRTRRDGGQR</sequence>
<comment type="caution">
    <text evidence="2">The sequence shown here is derived from an EMBL/GenBank/DDBJ whole genome shotgun (WGS) entry which is preliminary data.</text>
</comment>
<evidence type="ECO:0008006" key="4">
    <source>
        <dbReference type="Google" id="ProtNLM"/>
    </source>
</evidence>
<feature type="transmembrane region" description="Helical" evidence="1">
    <location>
        <begin position="38"/>
        <end position="64"/>
    </location>
</feature>
<accession>A0ABP6NM57</accession>
<keyword evidence="1" id="KW-0812">Transmembrane</keyword>
<evidence type="ECO:0000313" key="2">
    <source>
        <dbReference type="EMBL" id="GAA3152985.1"/>
    </source>
</evidence>
<name>A0ABP6NM57_9ACTN</name>
<dbReference type="EMBL" id="BAAAUG010000233">
    <property type="protein sequence ID" value="GAA3152985.1"/>
    <property type="molecule type" value="Genomic_DNA"/>
</dbReference>
<evidence type="ECO:0000256" key="1">
    <source>
        <dbReference type="SAM" id="Phobius"/>
    </source>
</evidence>
<gene>
    <name evidence="2" type="ORF">GCM10010449_83660</name>
</gene>
<evidence type="ECO:0000313" key="3">
    <source>
        <dbReference type="Proteomes" id="UP001501637"/>
    </source>
</evidence>
<proteinExistence type="predicted"/>
<keyword evidence="1" id="KW-0472">Membrane</keyword>
<dbReference type="Proteomes" id="UP001501637">
    <property type="component" value="Unassembled WGS sequence"/>
</dbReference>
<keyword evidence="3" id="KW-1185">Reference proteome</keyword>
<reference evidence="3" key="1">
    <citation type="journal article" date="2019" name="Int. J. Syst. Evol. Microbiol.">
        <title>The Global Catalogue of Microorganisms (GCM) 10K type strain sequencing project: providing services to taxonomists for standard genome sequencing and annotation.</title>
        <authorList>
            <consortium name="The Broad Institute Genomics Platform"/>
            <consortium name="The Broad Institute Genome Sequencing Center for Infectious Disease"/>
            <person name="Wu L."/>
            <person name="Ma J."/>
        </authorList>
    </citation>
    <scope>NUCLEOTIDE SEQUENCE [LARGE SCALE GENOMIC DNA]</scope>
    <source>
        <strain evidence="3">JCM 9092</strain>
    </source>
</reference>
<organism evidence="2 3">
    <name type="scientific">Streptomyces rectiviolaceus</name>
    <dbReference type="NCBI Taxonomy" id="332591"/>
    <lineage>
        <taxon>Bacteria</taxon>
        <taxon>Bacillati</taxon>
        <taxon>Actinomycetota</taxon>
        <taxon>Actinomycetes</taxon>
        <taxon>Kitasatosporales</taxon>
        <taxon>Streptomycetaceae</taxon>
        <taxon>Streptomyces</taxon>
    </lineage>
</organism>
<dbReference type="RefSeq" id="WP_344530800.1">
    <property type="nucleotide sequence ID" value="NZ_BAAAUG010000233.1"/>
</dbReference>
<protein>
    <recommendedName>
        <fullName evidence="4">Integral membrane protein</fullName>
    </recommendedName>
</protein>
<keyword evidence="1" id="KW-1133">Transmembrane helix</keyword>